<dbReference type="AlphaFoldDB" id="A0A026WL83"/>
<keyword evidence="3" id="KW-1185">Reference proteome</keyword>
<evidence type="ECO:0000256" key="1">
    <source>
        <dbReference type="SAM" id="MobiDB-lite"/>
    </source>
</evidence>
<dbReference type="EMBL" id="KK107159">
    <property type="protein sequence ID" value="EZA56698.1"/>
    <property type="molecule type" value="Genomic_DNA"/>
</dbReference>
<feature type="compositionally biased region" description="Polar residues" evidence="1">
    <location>
        <begin position="1"/>
        <end position="14"/>
    </location>
</feature>
<accession>A0A026WL83</accession>
<dbReference type="Proteomes" id="UP000053097">
    <property type="component" value="Unassembled WGS sequence"/>
</dbReference>
<evidence type="ECO:0000313" key="2">
    <source>
        <dbReference type="EMBL" id="EZA56698.1"/>
    </source>
</evidence>
<feature type="region of interest" description="Disordered" evidence="1">
    <location>
        <begin position="42"/>
        <end position="61"/>
    </location>
</feature>
<proteinExistence type="predicted"/>
<organism evidence="2 3">
    <name type="scientific">Ooceraea biroi</name>
    <name type="common">Clonal raider ant</name>
    <name type="synonym">Cerapachys biroi</name>
    <dbReference type="NCBI Taxonomy" id="2015173"/>
    <lineage>
        <taxon>Eukaryota</taxon>
        <taxon>Metazoa</taxon>
        <taxon>Ecdysozoa</taxon>
        <taxon>Arthropoda</taxon>
        <taxon>Hexapoda</taxon>
        <taxon>Insecta</taxon>
        <taxon>Pterygota</taxon>
        <taxon>Neoptera</taxon>
        <taxon>Endopterygota</taxon>
        <taxon>Hymenoptera</taxon>
        <taxon>Apocrita</taxon>
        <taxon>Aculeata</taxon>
        <taxon>Formicoidea</taxon>
        <taxon>Formicidae</taxon>
        <taxon>Dorylinae</taxon>
        <taxon>Ooceraea</taxon>
    </lineage>
</organism>
<gene>
    <name evidence="2" type="ORF">X777_02302</name>
</gene>
<feature type="compositionally biased region" description="Polar residues" evidence="1">
    <location>
        <begin position="50"/>
        <end position="61"/>
    </location>
</feature>
<name>A0A026WL83_OOCBI</name>
<evidence type="ECO:0000313" key="3">
    <source>
        <dbReference type="Proteomes" id="UP000053097"/>
    </source>
</evidence>
<reference evidence="2 3" key="1">
    <citation type="journal article" date="2014" name="Curr. Biol.">
        <title>The genome of the clonal raider ant Cerapachys biroi.</title>
        <authorList>
            <person name="Oxley P.R."/>
            <person name="Ji L."/>
            <person name="Fetter-Pruneda I."/>
            <person name="McKenzie S.K."/>
            <person name="Li C."/>
            <person name="Hu H."/>
            <person name="Zhang G."/>
            <person name="Kronauer D.J."/>
        </authorList>
    </citation>
    <scope>NUCLEOTIDE SEQUENCE [LARGE SCALE GENOMIC DNA]</scope>
</reference>
<protein>
    <submittedName>
        <fullName evidence="2">Uncharacterized protein</fullName>
    </submittedName>
</protein>
<feature type="region of interest" description="Disordered" evidence="1">
    <location>
        <begin position="1"/>
        <end position="23"/>
    </location>
</feature>
<sequence>MRNGTIVRTASVVPNGSKRCSRTPRAMTVVPPLRKYKSAIKKSYKKSKKTMWTTNAAQQKS</sequence>